<sequence>MALEFTDSNFQTEVLSSEQLSVVDFWAEWCGPCRAIGPVVEELSKEYAGKVKVGKVNVDQNPQLSVAYGITSIPAILFIKNGEVVDKQVGAAPRAVIEKKIQSHL</sequence>
<keyword evidence="5 9" id="KW-0676">Redox-active center</keyword>
<name>A0A1C4ECF3_9BACT</name>
<dbReference type="Pfam" id="PF00085">
    <property type="entry name" value="Thioredoxin"/>
    <property type="match status" value="1"/>
</dbReference>
<comment type="similarity">
    <text evidence="1 7">Belongs to the thioredoxin family.</text>
</comment>
<dbReference type="FunFam" id="3.40.30.10:FF:000001">
    <property type="entry name" value="Thioredoxin"/>
    <property type="match status" value="1"/>
</dbReference>
<dbReference type="GO" id="GO:0045454">
    <property type="term" value="P:cell redox homeostasis"/>
    <property type="evidence" value="ECO:0007669"/>
    <property type="project" value="TreeGrafter"/>
</dbReference>
<reference evidence="11 12" key="1">
    <citation type="submission" date="2016-08" db="EMBL/GenBank/DDBJ databases">
        <authorList>
            <person name="Seilhamer J.J."/>
        </authorList>
    </citation>
    <scope>NUCLEOTIDE SEQUENCE [LARGE SCALE GENOMIC DNA]</scope>
    <source>
        <strain evidence="11 12">A37T2</strain>
    </source>
</reference>
<feature type="disulfide bond" description="Redox-active" evidence="9">
    <location>
        <begin position="30"/>
        <end position="33"/>
    </location>
</feature>
<dbReference type="AlphaFoldDB" id="A0A1C4ECF3"/>
<dbReference type="PANTHER" id="PTHR45663">
    <property type="entry name" value="GEO12009P1"/>
    <property type="match status" value="1"/>
</dbReference>
<evidence type="ECO:0000313" key="11">
    <source>
        <dbReference type="EMBL" id="SCC41224.1"/>
    </source>
</evidence>
<dbReference type="EMBL" id="FMAR01000008">
    <property type="protein sequence ID" value="SCC41224.1"/>
    <property type="molecule type" value="Genomic_DNA"/>
</dbReference>
<keyword evidence="3" id="KW-0249">Electron transport</keyword>
<dbReference type="Proteomes" id="UP000242818">
    <property type="component" value="Unassembled WGS sequence"/>
</dbReference>
<feature type="active site" description="Nucleophile" evidence="8">
    <location>
        <position position="33"/>
    </location>
</feature>
<dbReference type="OrthoDB" id="9790390at2"/>
<evidence type="ECO:0000259" key="10">
    <source>
        <dbReference type="PROSITE" id="PS51352"/>
    </source>
</evidence>
<dbReference type="CDD" id="cd02947">
    <property type="entry name" value="TRX_family"/>
    <property type="match status" value="1"/>
</dbReference>
<dbReference type="InterPro" id="IPR036249">
    <property type="entry name" value="Thioredoxin-like_sf"/>
</dbReference>
<evidence type="ECO:0000256" key="7">
    <source>
        <dbReference type="PIRNR" id="PIRNR000077"/>
    </source>
</evidence>
<dbReference type="STRING" id="1335309.GA0116948_1089"/>
<dbReference type="PROSITE" id="PS00194">
    <property type="entry name" value="THIOREDOXIN_1"/>
    <property type="match status" value="1"/>
</dbReference>
<evidence type="ECO:0000256" key="2">
    <source>
        <dbReference type="ARBA" id="ARBA00022448"/>
    </source>
</evidence>
<keyword evidence="12" id="KW-1185">Reference proteome</keyword>
<dbReference type="SUPFAM" id="SSF52833">
    <property type="entry name" value="Thioredoxin-like"/>
    <property type="match status" value="1"/>
</dbReference>
<dbReference type="InterPro" id="IPR005746">
    <property type="entry name" value="Thioredoxin"/>
</dbReference>
<gene>
    <name evidence="11" type="ORF">GA0116948_1089</name>
</gene>
<dbReference type="InterPro" id="IPR017937">
    <property type="entry name" value="Thioredoxin_CS"/>
</dbReference>
<dbReference type="GO" id="GO:0015035">
    <property type="term" value="F:protein-disulfide reductase activity"/>
    <property type="evidence" value="ECO:0007669"/>
    <property type="project" value="UniProtKB-UniRule"/>
</dbReference>
<evidence type="ECO:0000256" key="5">
    <source>
        <dbReference type="ARBA" id="ARBA00023284"/>
    </source>
</evidence>
<feature type="domain" description="Thioredoxin" evidence="10">
    <location>
        <begin position="1"/>
        <end position="105"/>
    </location>
</feature>
<dbReference type="InterPro" id="IPR013766">
    <property type="entry name" value="Thioredoxin_domain"/>
</dbReference>
<evidence type="ECO:0000256" key="6">
    <source>
        <dbReference type="NCBIfam" id="TIGR01068"/>
    </source>
</evidence>
<dbReference type="PANTHER" id="PTHR45663:SF11">
    <property type="entry name" value="GEO12009P1"/>
    <property type="match status" value="1"/>
</dbReference>
<feature type="site" description="Contributes to redox potential value" evidence="8">
    <location>
        <position position="31"/>
    </location>
</feature>
<dbReference type="PIRSF" id="PIRSF000077">
    <property type="entry name" value="Thioredoxin"/>
    <property type="match status" value="1"/>
</dbReference>
<proteinExistence type="inferred from homology"/>
<dbReference type="RefSeq" id="WP_089712557.1">
    <property type="nucleotide sequence ID" value="NZ_FMAR01000008.1"/>
</dbReference>
<dbReference type="GO" id="GO:0005829">
    <property type="term" value="C:cytosol"/>
    <property type="evidence" value="ECO:0007669"/>
    <property type="project" value="TreeGrafter"/>
</dbReference>
<dbReference type="Gene3D" id="3.40.30.10">
    <property type="entry name" value="Glutaredoxin"/>
    <property type="match status" value="1"/>
</dbReference>
<feature type="site" description="Deprotonates C-terminal active site Cys" evidence="8">
    <location>
        <position position="24"/>
    </location>
</feature>
<evidence type="ECO:0000256" key="1">
    <source>
        <dbReference type="ARBA" id="ARBA00008987"/>
    </source>
</evidence>
<dbReference type="PROSITE" id="PS51352">
    <property type="entry name" value="THIOREDOXIN_2"/>
    <property type="match status" value="1"/>
</dbReference>
<evidence type="ECO:0000256" key="3">
    <source>
        <dbReference type="ARBA" id="ARBA00022982"/>
    </source>
</evidence>
<feature type="site" description="Contributes to redox potential value" evidence="8">
    <location>
        <position position="32"/>
    </location>
</feature>
<accession>A0A1C4ECF3</accession>
<dbReference type="PRINTS" id="PR00421">
    <property type="entry name" value="THIOREDOXIN"/>
</dbReference>
<evidence type="ECO:0000256" key="9">
    <source>
        <dbReference type="PIRSR" id="PIRSR000077-4"/>
    </source>
</evidence>
<dbReference type="NCBIfam" id="TIGR01068">
    <property type="entry name" value="thioredoxin"/>
    <property type="match status" value="1"/>
</dbReference>
<feature type="active site" description="Nucleophile" evidence="8">
    <location>
        <position position="30"/>
    </location>
</feature>
<keyword evidence="4 9" id="KW-1015">Disulfide bond</keyword>
<protein>
    <recommendedName>
        <fullName evidence="6 7">Thioredoxin</fullName>
    </recommendedName>
</protein>
<evidence type="ECO:0000256" key="8">
    <source>
        <dbReference type="PIRSR" id="PIRSR000077-1"/>
    </source>
</evidence>
<organism evidence="11 12">
    <name type="scientific">Chitinophaga costaii</name>
    <dbReference type="NCBI Taxonomy" id="1335309"/>
    <lineage>
        <taxon>Bacteria</taxon>
        <taxon>Pseudomonadati</taxon>
        <taxon>Bacteroidota</taxon>
        <taxon>Chitinophagia</taxon>
        <taxon>Chitinophagales</taxon>
        <taxon>Chitinophagaceae</taxon>
        <taxon>Chitinophaga</taxon>
    </lineage>
</organism>
<evidence type="ECO:0000313" key="12">
    <source>
        <dbReference type="Proteomes" id="UP000242818"/>
    </source>
</evidence>
<keyword evidence="2" id="KW-0813">Transport</keyword>
<evidence type="ECO:0000256" key="4">
    <source>
        <dbReference type="ARBA" id="ARBA00023157"/>
    </source>
</evidence>